<dbReference type="InterPro" id="IPR020823">
    <property type="entry name" value="Cell_div_FtsA"/>
</dbReference>
<dbReference type="GO" id="GO:0009898">
    <property type="term" value="C:cytoplasmic side of plasma membrane"/>
    <property type="evidence" value="ECO:0007669"/>
    <property type="project" value="UniProtKB-UniRule"/>
</dbReference>
<dbReference type="Pfam" id="PF02491">
    <property type="entry name" value="SHS2_FTSA"/>
    <property type="match status" value="1"/>
</dbReference>
<dbReference type="AlphaFoldDB" id="A0A2G9Z0W0"/>
<dbReference type="SMART" id="SM00842">
    <property type="entry name" value="FtsA"/>
    <property type="match status" value="1"/>
</dbReference>
<dbReference type="PANTHER" id="PTHR32432">
    <property type="entry name" value="CELL DIVISION PROTEIN FTSA-RELATED"/>
    <property type="match status" value="1"/>
</dbReference>
<dbReference type="HAMAP" id="MF_02033">
    <property type="entry name" value="FtsA"/>
    <property type="match status" value="1"/>
</dbReference>
<keyword evidence="1 5" id="KW-1003">Cell membrane</keyword>
<dbReference type="Gene3D" id="3.30.1490.110">
    <property type="match status" value="1"/>
</dbReference>
<evidence type="ECO:0000256" key="2">
    <source>
        <dbReference type="ARBA" id="ARBA00022618"/>
    </source>
</evidence>
<keyword evidence="2 5" id="KW-0132">Cell division</keyword>
<reference evidence="8 9" key="1">
    <citation type="submission" date="2017-09" db="EMBL/GenBank/DDBJ databases">
        <title>Depth-based differentiation of microbial function through sediment-hosted aquifers and enrichment of novel symbionts in the deep terrestrial subsurface.</title>
        <authorList>
            <person name="Probst A.J."/>
            <person name="Ladd B."/>
            <person name="Jarett J.K."/>
            <person name="Geller-Mcgrath D.E."/>
            <person name="Sieber C.M."/>
            <person name="Emerson J.B."/>
            <person name="Anantharaman K."/>
            <person name="Thomas B.C."/>
            <person name="Malmstrom R."/>
            <person name="Stieglmeier M."/>
            <person name="Klingl A."/>
            <person name="Woyke T."/>
            <person name="Ryan C.M."/>
            <person name="Banfield J.F."/>
        </authorList>
    </citation>
    <scope>NUCLEOTIDE SEQUENCE [LARGE SCALE GENOMIC DNA]</scope>
    <source>
        <strain evidence="8">CG23_combo_of_CG06-09_8_20_14_all_36_12</strain>
    </source>
</reference>
<dbReference type="SUPFAM" id="SSF53067">
    <property type="entry name" value="Actin-like ATPase domain"/>
    <property type="match status" value="2"/>
</dbReference>
<evidence type="ECO:0000256" key="5">
    <source>
        <dbReference type="HAMAP-Rule" id="MF_02033"/>
    </source>
</evidence>
<name>A0A2G9Z0W0_9BACT</name>
<feature type="domain" description="SHS2" evidence="7">
    <location>
        <begin position="6"/>
        <end position="195"/>
    </location>
</feature>
<evidence type="ECO:0000256" key="1">
    <source>
        <dbReference type="ARBA" id="ARBA00022475"/>
    </source>
</evidence>
<dbReference type="PANTHER" id="PTHR32432:SF4">
    <property type="entry name" value="CELL DIVISION PROTEIN FTSA"/>
    <property type="match status" value="1"/>
</dbReference>
<dbReference type="InterPro" id="IPR043129">
    <property type="entry name" value="ATPase_NBD"/>
</dbReference>
<comment type="similarity">
    <text evidence="5 6">Belongs to the FtsA/MreB family.</text>
</comment>
<evidence type="ECO:0000259" key="7">
    <source>
        <dbReference type="SMART" id="SM00842"/>
    </source>
</evidence>
<keyword evidence="4 5" id="KW-0131">Cell cycle</keyword>
<comment type="subunit">
    <text evidence="5">Self-interacts. Interacts with FtsZ.</text>
</comment>
<dbReference type="PIRSF" id="PIRSF003101">
    <property type="entry name" value="FtsA"/>
    <property type="match status" value="1"/>
</dbReference>
<dbReference type="InterPro" id="IPR003494">
    <property type="entry name" value="SHS2_FtsA"/>
</dbReference>
<evidence type="ECO:0000256" key="3">
    <source>
        <dbReference type="ARBA" id="ARBA00023136"/>
    </source>
</evidence>
<organism evidence="8 9">
    <name type="scientific">Candidatus Nealsonbacteria bacterium CG23_combo_of_CG06-09_8_20_14_all_36_12</name>
    <dbReference type="NCBI Taxonomy" id="1974718"/>
    <lineage>
        <taxon>Bacteria</taxon>
        <taxon>Candidatus Nealsoniibacteriota</taxon>
    </lineage>
</organism>
<dbReference type="CDD" id="cd24048">
    <property type="entry name" value="ASKHA_NBD_FtsA"/>
    <property type="match status" value="1"/>
</dbReference>
<keyword evidence="3 5" id="KW-0472">Membrane</keyword>
<dbReference type="NCBIfam" id="TIGR01174">
    <property type="entry name" value="ftsA"/>
    <property type="match status" value="1"/>
</dbReference>
<evidence type="ECO:0000256" key="6">
    <source>
        <dbReference type="PIRNR" id="PIRNR003101"/>
    </source>
</evidence>
<comment type="subcellular location">
    <subcellularLocation>
        <location evidence="5">Cell membrane</location>
        <topology evidence="5">Peripheral membrane protein</topology>
        <orientation evidence="5">Cytoplasmic side</orientation>
    </subcellularLocation>
    <text evidence="5">Localizes to the Z ring in an FtsZ-dependent manner. Targeted to the membrane through a conserved C-terminal amphipathic helix.</text>
</comment>
<dbReference type="GO" id="GO:0032153">
    <property type="term" value="C:cell division site"/>
    <property type="evidence" value="ECO:0007669"/>
    <property type="project" value="UniProtKB-UniRule"/>
</dbReference>
<dbReference type="Gene3D" id="3.30.420.40">
    <property type="match status" value="2"/>
</dbReference>
<gene>
    <name evidence="5 8" type="primary">ftsA</name>
    <name evidence="8" type="ORF">COX34_00475</name>
</gene>
<dbReference type="Pfam" id="PF14450">
    <property type="entry name" value="FtsA"/>
    <property type="match status" value="1"/>
</dbReference>
<comment type="function">
    <text evidence="5 6">Cell division protein that is involved in the assembly of the Z ring. May serve as a membrane anchor for the Z ring.</text>
</comment>
<dbReference type="EMBL" id="PCRS01000007">
    <property type="protein sequence ID" value="PIP25120.1"/>
    <property type="molecule type" value="Genomic_DNA"/>
</dbReference>
<evidence type="ECO:0000313" key="8">
    <source>
        <dbReference type="EMBL" id="PIP25120.1"/>
    </source>
</evidence>
<evidence type="ECO:0000313" key="9">
    <source>
        <dbReference type="Proteomes" id="UP000228681"/>
    </source>
</evidence>
<protein>
    <recommendedName>
        <fullName evidence="5 6">Cell division protein FtsA</fullName>
    </recommendedName>
</protein>
<sequence>MKGEIITGLDIGTSQIKTLVALKKPEQSKLEILAQVSTPSSGVRKGVVFNIEDVSKGIKKSIREVERISRQKIKEAYCGLGGSHIFVAPNQGVVAVSRADQTISQEDIDRAMLAAQAFSLPQNKEILHILPKEFIIDGEGGIKNALGMKGIRLEVQTLILGGFTPYIKNLTQAILRTDIEIEDLVLSPLASARAVLTPRQKELGVAVVDIGAGTTELAVFEEGELLHLAIIPVGSAHITNDIAIGLKTDVDVAERIKLEFGITLPQGTEKKEMIDLSESLGEPLTFPRKELADIIEARLSEIFDLINKELKNISRAQLLPAGIVLTGGGAKLPKIKELAKKELRLPTRIGSPEEFTSTIENPSFSVCAGLVLWGQDLETEKPSSFFKKGLISKFKKIFKAFIP</sequence>
<evidence type="ECO:0000256" key="4">
    <source>
        <dbReference type="ARBA" id="ARBA00023306"/>
    </source>
</evidence>
<dbReference type="GO" id="GO:0043093">
    <property type="term" value="P:FtsZ-dependent cytokinesis"/>
    <property type="evidence" value="ECO:0007669"/>
    <property type="project" value="UniProtKB-UniRule"/>
</dbReference>
<comment type="caution">
    <text evidence="8">The sequence shown here is derived from an EMBL/GenBank/DDBJ whole genome shotgun (WGS) entry which is preliminary data.</text>
</comment>
<dbReference type="InterPro" id="IPR050696">
    <property type="entry name" value="FtsA/MreB"/>
</dbReference>
<dbReference type="Proteomes" id="UP000228681">
    <property type="component" value="Unassembled WGS sequence"/>
</dbReference>
<proteinExistence type="inferred from homology"/>
<accession>A0A2G9Z0W0</accession>